<reference evidence="1 2" key="1">
    <citation type="submission" date="2014-03" db="EMBL/GenBank/DDBJ databases">
        <title>Genomics of Bifidobacteria.</title>
        <authorList>
            <person name="Ventura M."/>
            <person name="Milani C."/>
            <person name="Lugli G.A."/>
        </authorList>
    </citation>
    <scope>NUCLEOTIDE SEQUENCE [LARGE SCALE GENOMIC DNA]</scope>
    <source>
        <strain evidence="1 2">JCM 13495</strain>
    </source>
</reference>
<name>A0A087EI81_9BIFI</name>
<proteinExistence type="predicted"/>
<accession>A0A087EI81</accession>
<dbReference type="STRING" id="356829.BITS_0732"/>
<dbReference type="EMBL" id="JGZU01000004">
    <property type="protein sequence ID" value="KFJ07482.1"/>
    <property type="molecule type" value="Genomic_DNA"/>
</dbReference>
<organism evidence="1 2">
    <name type="scientific">Bifidobacterium tsurumiense</name>
    <dbReference type="NCBI Taxonomy" id="356829"/>
    <lineage>
        <taxon>Bacteria</taxon>
        <taxon>Bacillati</taxon>
        <taxon>Actinomycetota</taxon>
        <taxon>Actinomycetes</taxon>
        <taxon>Bifidobacteriales</taxon>
        <taxon>Bifidobacteriaceae</taxon>
        <taxon>Bifidobacterium</taxon>
    </lineage>
</organism>
<evidence type="ECO:0000313" key="2">
    <source>
        <dbReference type="Proteomes" id="UP000029080"/>
    </source>
</evidence>
<dbReference type="AlphaFoldDB" id="A0A087EI81"/>
<dbReference type="Proteomes" id="UP000029080">
    <property type="component" value="Unassembled WGS sequence"/>
</dbReference>
<comment type="caution">
    <text evidence="1">The sequence shown here is derived from an EMBL/GenBank/DDBJ whole genome shotgun (WGS) entry which is preliminary data.</text>
</comment>
<gene>
    <name evidence="1" type="ORF">BITS_0732</name>
</gene>
<evidence type="ECO:0000313" key="1">
    <source>
        <dbReference type="EMBL" id="KFJ07482.1"/>
    </source>
</evidence>
<protein>
    <submittedName>
        <fullName evidence="1">Uncharacterized protein</fullName>
    </submittedName>
</protein>
<sequence>MPAFHGEHGLEGRRRPFAMAGRHLGEHVAHEMHRATLVSRLREHLVDGGDESGAPVADHQAHAFQPAFDHAPDELPPAGGILLHALGHADHLAVALGVDAYGHQDAHVFHRASP</sequence>
<keyword evidence="2" id="KW-1185">Reference proteome</keyword>